<organism evidence="2 3">
    <name type="scientific">Caballeronia udeis</name>
    <dbReference type="NCBI Taxonomy" id="1232866"/>
    <lineage>
        <taxon>Bacteria</taxon>
        <taxon>Pseudomonadati</taxon>
        <taxon>Pseudomonadota</taxon>
        <taxon>Betaproteobacteria</taxon>
        <taxon>Burkholderiales</taxon>
        <taxon>Burkholderiaceae</taxon>
        <taxon>Caballeronia</taxon>
    </lineage>
</organism>
<dbReference type="Proteomes" id="UP000054683">
    <property type="component" value="Unassembled WGS sequence"/>
</dbReference>
<dbReference type="EMBL" id="FCOK02000060">
    <property type="protein sequence ID" value="SAL59586.1"/>
    <property type="molecule type" value="Genomic_DNA"/>
</dbReference>
<accession>A0A158ISQ4</accession>
<evidence type="ECO:0000313" key="2">
    <source>
        <dbReference type="EMBL" id="SAL59586.1"/>
    </source>
</evidence>
<evidence type="ECO:0000313" key="3">
    <source>
        <dbReference type="Proteomes" id="UP000054683"/>
    </source>
</evidence>
<name>A0A158ISQ4_9BURK</name>
<gene>
    <name evidence="2" type="ORF">AWB69_06592</name>
</gene>
<dbReference type="AlphaFoldDB" id="A0A158ISQ4"/>
<proteinExistence type="predicted"/>
<feature type="region of interest" description="Disordered" evidence="1">
    <location>
        <begin position="21"/>
        <end position="51"/>
    </location>
</feature>
<reference evidence="2 3" key="1">
    <citation type="submission" date="2016-01" db="EMBL/GenBank/DDBJ databases">
        <authorList>
            <person name="Oliw E.H."/>
        </authorList>
    </citation>
    <scope>NUCLEOTIDE SEQUENCE [LARGE SCALE GENOMIC DNA]</scope>
    <source>
        <strain evidence="2">LMG 27134</strain>
    </source>
</reference>
<evidence type="ECO:0000256" key="1">
    <source>
        <dbReference type="SAM" id="MobiDB-lite"/>
    </source>
</evidence>
<sequence length="51" mass="6042">MESFTSVYVRWHARHTFNRMQRDDRSEELRGKAEKSEKSASTKNVDEKNPA</sequence>
<protein>
    <submittedName>
        <fullName evidence="2">Uncharacterized protein</fullName>
    </submittedName>
</protein>